<proteinExistence type="predicted"/>
<feature type="domain" description="Major facilitator superfamily (MFS) profile" evidence="6">
    <location>
        <begin position="48"/>
        <end position="577"/>
    </location>
</feature>
<dbReference type="AlphaFoldDB" id="A0A9P5P7B8"/>
<dbReference type="Proteomes" id="UP000772434">
    <property type="component" value="Unassembled WGS sequence"/>
</dbReference>
<feature type="transmembrane region" description="Helical" evidence="5">
    <location>
        <begin position="184"/>
        <end position="201"/>
    </location>
</feature>
<feature type="transmembrane region" description="Helical" evidence="5">
    <location>
        <begin position="347"/>
        <end position="367"/>
    </location>
</feature>
<keyword evidence="8" id="KW-1185">Reference proteome</keyword>
<comment type="caution">
    <text evidence="7">The sequence shown here is derived from an EMBL/GenBank/DDBJ whole genome shotgun (WGS) entry which is preliminary data.</text>
</comment>
<evidence type="ECO:0000313" key="8">
    <source>
        <dbReference type="Proteomes" id="UP000772434"/>
    </source>
</evidence>
<keyword evidence="2 5" id="KW-0812">Transmembrane</keyword>
<feature type="transmembrane region" description="Helical" evidence="5">
    <location>
        <begin position="310"/>
        <end position="327"/>
    </location>
</feature>
<dbReference type="InterPro" id="IPR011701">
    <property type="entry name" value="MFS"/>
</dbReference>
<evidence type="ECO:0000256" key="5">
    <source>
        <dbReference type="SAM" id="Phobius"/>
    </source>
</evidence>
<feature type="transmembrane region" description="Helical" evidence="5">
    <location>
        <begin position="42"/>
        <end position="61"/>
    </location>
</feature>
<name>A0A9P5P7B8_9AGAR</name>
<dbReference type="SUPFAM" id="SSF103473">
    <property type="entry name" value="MFS general substrate transporter"/>
    <property type="match status" value="2"/>
</dbReference>
<feature type="transmembrane region" description="Helical" evidence="5">
    <location>
        <begin position="414"/>
        <end position="432"/>
    </location>
</feature>
<dbReference type="OrthoDB" id="10021397at2759"/>
<keyword evidence="4 5" id="KW-0472">Membrane</keyword>
<feature type="transmembrane region" description="Helical" evidence="5">
    <location>
        <begin position="279"/>
        <end position="298"/>
    </location>
</feature>
<evidence type="ECO:0000256" key="1">
    <source>
        <dbReference type="ARBA" id="ARBA00004141"/>
    </source>
</evidence>
<dbReference type="EMBL" id="JADNRY010000496">
    <property type="protein sequence ID" value="KAF9047221.1"/>
    <property type="molecule type" value="Genomic_DNA"/>
</dbReference>
<feature type="transmembrane region" description="Helical" evidence="5">
    <location>
        <begin position="387"/>
        <end position="407"/>
    </location>
</feature>
<comment type="subcellular location">
    <subcellularLocation>
        <location evidence="1">Membrane</location>
        <topology evidence="1">Multi-pass membrane protein</topology>
    </subcellularLocation>
</comment>
<evidence type="ECO:0000313" key="7">
    <source>
        <dbReference type="EMBL" id="KAF9047221.1"/>
    </source>
</evidence>
<dbReference type="InterPro" id="IPR020846">
    <property type="entry name" value="MFS_dom"/>
</dbReference>
<keyword evidence="3 5" id="KW-1133">Transmembrane helix</keyword>
<evidence type="ECO:0000256" key="2">
    <source>
        <dbReference type="ARBA" id="ARBA00022692"/>
    </source>
</evidence>
<feature type="transmembrane region" description="Helical" evidence="5">
    <location>
        <begin position="537"/>
        <end position="559"/>
    </location>
</feature>
<protein>
    <submittedName>
        <fullName evidence="7">Major facilitator superfamily-domain-containing protein</fullName>
    </submittedName>
</protein>
<dbReference type="Pfam" id="PF07690">
    <property type="entry name" value="MFS_1"/>
    <property type="match status" value="1"/>
</dbReference>
<dbReference type="Gene3D" id="1.20.1250.20">
    <property type="entry name" value="MFS general substrate transporter like domains"/>
    <property type="match status" value="2"/>
</dbReference>
<reference evidence="7" key="1">
    <citation type="submission" date="2020-11" db="EMBL/GenBank/DDBJ databases">
        <authorList>
            <consortium name="DOE Joint Genome Institute"/>
            <person name="Ahrendt S."/>
            <person name="Riley R."/>
            <person name="Andreopoulos W."/>
            <person name="Labutti K."/>
            <person name="Pangilinan J."/>
            <person name="Ruiz-Duenas F.J."/>
            <person name="Barrasa J.M."/>
            <person name="Sanchez-Garcia M."/>
            <person name="Camarero S."/>
            <person name="Miyauchi S."/>
            <person name="Serrano A."/>
            <person name="Linde D."/>
            <person name="Babiker R."/>
            <person name="Drula E."/>
            <person name="Ayuso-Fernandez I."/>
            <person name="Pacheco R."/>
            <person name="Padilla G."/>
            <person name="Ferreira P."/>
            <person name="Barriuso J."/>
            <person name="Kellner H."/>
            <person name="Castanera R."/>
            <person name="Alfaro M."/>
            <person name="Ramirez L."/>
            <person name="Pisabarro A.G."/>
            <person name="Kuo A."/>
            <person name="Tritt A."/>
            <person name="Lipzen A."/>
            <person name="He G."/>
            <person name="Yan M."/>
            <person name="Ng V."/>
            <person name="Cullen D."/>
            <person name="Martin F."/>
            <person name="Rosso M.-N."/>
            <person name="Henrissat B."/>
            <person name="Hibbett D."/>
            <person name="Martinez A.T."/>
            <person name="Grigoriev I.V."/>
        </authorList>
    </citation>
    <scope>NUCLEOTIDE SEQUENCE</scope>
    <source>
        <strain evidence="7">AH 40177</strain>
    </source>
</reference>
<organism evidence="7 8">
    <name type="scientific">Rhodocollybia butyracea</name>
    <dbReference type="NCBI Taxonomy" id="206335"/>
    <lineage>
        <taxon>Eukaryota</taxon>
        <taxon>Fungi</taxon>
        <taxon>Dikarya</taxon>
        <taxon>Basidiomycota</taxon>
        <taxon>Agaricomycotina</taxon>
        <taxon>Agaricomycetes</taxon>
        <taxon>Agaricomycetidae</taxon>
        <taxon>Agaricales</taxon>
        <taxon>Marasmiineae</taxon>
        <taxon>Omphalotaceae</taxon>
        <taxon>Rhodocollybia</taxon>
    </lineage>
</organism>
<dbReference type="GO" id="GO:0005886">
    <property type="term" value="C:plasma membrane"/>
    <property type="evidence" value="ECO:0007669"/>
    <property type="project" value="TreeGrafter"/>
</dbReference>
<feature type="transmembrane region" description="Helical" evidence="5">
    <location>
        <begin position="160"/>
        <end position="178"/>
    </location>
</feature>
<dbReference type="InterPro" id="IPR036259">
    <property type="entry name" value="MFS_trans_sf"/>
</dbReference>
<gene>
    <name evidence="7" type="ORF">BDP27DRAFT_1434415</name>
</gene>
<evidence type="ECO:0000256" key="4">
    <source>
        <dbReference type="ARBA" id="ARBA00023136"/>
    </source>
</evidence>
<feature type="transmembrane region" description="Helical" evidence="5">
    <location>
        <begin position="239"/>
        <end position="259"/>
    </location>
</feature>
<accession>A0A9P5P7B8</accession>
<evidence type="ECO:0000256" key="3">
    <source>
        <dbReference type="ARBA" id="ARBA00022989"/>
    </source>
</evidence>
<dbReference type="PANTHER" id="PTHR23501:SF199">
    <property type="entry name" value="MFS EFFLUX TRANSPORTER INPD-RELATED"/>
    <property type="match status" value="1"/>
</dbReference>
<dbReference type="PROSITE" id="PS50850">
    <property type="entry name" value="MFS"/>
    <property type="match status" value="1"/>
</dbReference>
<feature type="transmembrane region" description="Helical" evidence="5">
    <location>
        <begin position="208"/>
        <end position="227"/>
    </location>
</feature>
<dbReference type="PANTHER" id="PTHR23501">
    <property type="entry name" value="MAJOR FACILITATOR SUPERFAMILY"/>
    <property type="match status" value="1"/>
</dbReference>
<evidence type="ECO:0000259" key="6">
    <source>
        <dbReference type="PROSITE" id="PS50850"/>
    </source>
</evidence>
<sequence length="577" mass="62517">MTEPVLAELKVTQSTVILSGSNTEHISPDPTKDEADVQYPLAFRRAVIILGICLALFAVGLDNTIIGEILEPTSTTFSKPQTALATVIPTITTVFNSIEDVGWYGAAYLLAVASLQPTFGKLYTVLNFQPETTVFDSCVHFRRFDSPTLWITKAVDLSKIVGSIICATSTSSLALIIGRAVAGIGASAIMSGSFNIIVYLVALEKQPVYISSIMSVYSAATICGPFLGGAFTEKISWRWSFWINVPIGAITFLIVAIFFSIPQKASSLTFKEKMVSLDFFGALFFIGAMICLLLALQFGGTVYRWSDSRVWGLFLGFVLMISIFAFIQTKRGKQATMPVSILKKRTVIIATLYNIFYCMAFFTYTYYLPLYFQAVKHTSVVGSGTRFVPFLLSGVISSIAFGWFVTYTGYYHPFLWIGSIIFIVGGGLLSSLHTTSSVAQWLVYEIISGVGSGPAQLPFVAVQAVLSPDLIMLTSSLGGAISLAVSQTIFSNEIVKQVKRYAPSIDPSLILRTGATHFHDVLPAGALGGVVQAYSQAIQSVFIPPIIVIGLSLIVGLGIERLNLKNKKQSATKFSNG</sequence>
<dbReference type="GO" id="GO:0022857">
    <property type="term" value="F:transmembrane transporter activity"/>
    <property type="evidence" value="ECO:0007669"/>
    <property type="project" value="InterPro"/>
</dbReference>